<evidence type="ECO:0000313" key="4">
    <source>
        <dbReference type="Proteomes" id="UP000003598"/>
    </source>
</evidence>
<sequence>MRMKMKSFLIPALALALAGCANEELETIGSGTIPAVPSGQTILFSNNTALTIGDADGVQTRAMEGSMELRENVNEACNLELEEVPSIPDEVATLSDKQFNGWDVPSYVPKEGVYTIDGGTIRKDIFVDGTLYVKKYTGKGGRIIVKDGGTVIFESNVLEEITVLNYGEFSVKNKGDEFAVKKGATLKTVSDLSVKGKVELNGDVYVGGDFVCDELDTDGSSKLHVVGDLNVTSGKEESEFGDMSTVCVEGTLYARNLDLEEKTNVHVGCKLQVTEKLELEDFCELTAEYIKSSKTEISGATVILREGGLADLGDLCYEYSLKSALRFKVMGWGKAMIACNECELKGTYSLKNVVGPNFYFNYEKFYVWNGFGKEEAEIKIGTTLVNVATSNDYVEGGCNPGFTTDGGETPVDPEPDPEPEPEPEPEPDPEPGTSADIELQIPTDIEREWFAEADDFAIRVNGKYEEDIILEGNATTLHGVKVSESNLKVTLSGIENLPSGDEYTYELWIWVEEESWNAFTDAERKAWVSGDGDGTDITEKCTVTAPEGYSVRKNVYAGLGGQKDTPYIKVSIHVVRD</sequence>
<dbReference type="PATRIC" id="fig|762968.3.peg.307"/>
<evidence type="ECO:0000256" key="2">
    <source>
        <dbReference type="SAM" id="SignalP"/>
    </source>
</evidence>
<feature type="region of interest" description="Disordered" evidence="1">
    <location>
        <begin position="396"/>
        <end position="436"/>
    </location>
</feature>
<dbReference type="AlphaFoldDB" id="G5SLX0"/>
<dbReference type="PROSITE" id="PS51257">
    <property type="entry name" value="PROKAR_LIPOPROTEIN"/>
    <property type="match status" value="1"/>
</dbReference>
<accession>G5SLX0</accession>
<proteinExistence type="predicted"/>
<name>G5SLX0_9BACT</name>
<organism evidence="3 4">
    <name type="scientific">Paraprevotella clara YIT 11840</name>
    <dbReference type="NCBI Taxonomy" id="762968"/>
    <lineage>
        <taxon>Bacteria</taxon>
        <taxon>Pseudomonadati</taxon>
        <taxon>Bacteroidota</taxon>
        <taxon>Bacteroidia</taxon>
        <taxon>Bacteroidales</taxon>
        <taxon>Prevotellaceae</taxon>
        <taxon>Paraprevotella</taxon>
    </lineage>
</organism>
<feature type="signal peptide" evidence="2">
    <location>
        <begin position="1"/>
        <end position="21"/>
    </location>
</feature>
<dbReference type="HOGENOM" id="CLU_472381_0_0_10"/>
<feature type="compositionally biased region" description="Acidic residues" evidence="1">
    <location>
        <begin position="411"/>
        <end position="429"/>
    </location>
</feature>
<gene>
    <name evidence="3" type="ORF">HMPREF9441_00342</name>
</gene>
<dbReference type="Proteomes" id="UP000003598">
    <property type="component" value="Unassembled WGS sequence"/>
</dbReference>
<dbReference type="STRING" id="762968.HMPREF9441_00342"/>
<dbReference type="EMBL" id="AFFY01000003">
    <property type="protein sequence ID" value="EHH01886.1"/>
    <property type="molecule type" value="Genomic_DNA"/>
</dbReference>
<protein>
    <submittedName>
        <fullName evidence="3">Uncharacterized protein</fullName>
    </submittedName>
</protein>
<comment type="caution">
    <text evidence="3">The sequence shown here is derived from an EMBL/GenBank/DDBJ whole genome shotgun (WGS) entry which is preliminary data.</text>
</comment>
<evidence type="ECO:0000256" key="1">
    <source>
        <dbReference type="SAM" id="MobiDB-lite"/>
    </source>
</evidence>
<dbReference type="OrthoDB" id="10021005at2"/>
<feature type="chain" id="PRO_5003484224" evidence="2">
    <location>
        <begin position="22"/>
        <end position="577"/>
    </location>
</feature>
<keyword evidence="4" id="KW-1185">Reference proteome</keyword>
<evidence type="ECO:0000313" key="3">
    <source>
        <dbReference type="EMBL" id="EHH01886.1"/>
    </source>
</evidence>
<keyword evidence="2" id="KW-0732">Signal</keyword>
<reference evidence="3 4" key="1">
    <citation type="submission" date="2011-03" db="EMBL/GenBank/DDBJ databases">
        <authorList>
            <person name="Weinstock G."/>
            <person name="Sodergren E."/>
            <person name="Clifton S."/>
            <person name="Fulton L."/>
            <person name="Fulton B."/>
            <person name="Courtney L."/>
            <person name="Fronick C."/>
            <person name="Harrison M."/>
            <person name="Strong C."/>
            <person name="Farmer C."/>
            <person name="Delahaunty K."/>
            <person name="Markovic C."/>
            <person name="Hall O."/>
            <person name="Minx P."/>
            <person name="Tomlinson C."/>
            <person name="Mitreva M."/>
            <person name="Hou S."/>
            <person name="Chen J."/>
            <person name="Wollam A."/>
            <person name="Pepin K.H."/>
            <person name="Johnson M."/>
            <person name="Bhonagiri V."/>
            <person name="Zhang X."/>
            <person name="Suruliraj S."/>
            <person name="Warren W."/>
            <person name="Chinwalla A."/>
            <person name="Mardis E.R."/>
            <person name="Wilson R.K."/>
        </authorList>
    </citation>
    <scope>NUCLEOTIDE SEQUENCE [LARGE SCALE GENOMIC DNA]</scope>
    <source>
        <strain evidence="3 4">YIT 11840</strain>
    </source>
</reference>